<evidence type="ECO:0000313" key="8">
    <source>
        <dbReference type="EMBL" id="MPN37914.1"/>
    </source>
</evidence>
<dbReference type="InterPro" id="IPR004646">
    <property type="entry name" value="Fe-S_hydro-lyase_TtdA-typ_cat"/>
</dbReference>
<protein>
    <submittedName>
        <fullName evidence="8">L(+)-tartrate dehydratase subunit alpha</fullName>
        <ecNumber evidence="8">4.2.1.32</ecNumber>
    </submittedName>
</protein>
<evidence type="ECO:0000256" key="6">
    <source>
        <dbReference type="ARBA" id="ARBA00023239"/>
    </source>
</evidence>
<comment type="similarity">
    <text evidence="1">Belongs to the class-I fumarase family.</text>
</comment>
<dbReference type="GO" id="GO:0046872">
    <property type="term" value="F:metal ion binding"/>
    <property type="evidence" value="ECO:0007669"/>
    <property type="project" value="UniProtKB-KW"/>
</dbReference>
<keyword evidence="2" id="KW-0004">4Fe-4S</keyword>
<dbReference type="InterPro" id="IPR051208">
    <property type="entry name" value="Class-I_Fumarase/Tartrate_DH"/>
</dbReference>
<evidence type="ECO:0000256" key="5">
    <source>
        <dbReference type="ARBA" id="ARBA00023014"/>
    </source>
</evidence>
<dbReference type="PANTHER" id="PTHR30389:SF17">
    <property type="entry name" value="L(+)-TARTRATE DEHYDRATASE SUBUNIT ALPHA-RELATED"/>
    <property type="match status" value="1"/>
</dbReference>
<gene>
    <name evidence="8" type="primary">ttdA_33</name>
    <name evidence="8" type="ORF">SDC9_185435</name>
</gene>
<dbReference type="EMBL" id="VSSQ01092834">
    <property type="protein sequence ID" value="MPN37914.1"/>
    <property type="molecule type" value="Genomic_DNA"/>
</dbReference>
<keyword evidence="4" id="KW-0408">Iron</keyword>
<sequence length="141" mass="15374">MKVFTLPELGEKYEGLKRFILETVSEAGGKTCLPSAIGIGIGAQVDVAAKLSRKAISTRSWKERNKEKYISDMEEELLKDINSLNIGSGGLGGKTTAFAVNIETAATHTAICPVVINFHCWAARRAGIKIYPDGKSEWLKF</sequence>
<name>A0A645HP64_9ZZZZ</name>
<dbReference type="Pfam" id="PF05681">
    <property type="entry name" value="Fumerase"/>
    <property type="match status" value="1"/>
</dbReference>
<reference evidence="8" key="1">
    <citation type="submission" date="2019-08" db="EMBL/GenBank/DDBJ databases">
        <authorList>
            <person name="Kucharzyk K."/>
            <person name="Murdoch R.W."/>
            <person name="Higgins S."/>
            <person name="Loffler F."/>
        </authorList>
    </citation>
    <scope>NUCLEOTIDE SEQUENCE</scope>
</reference>
<keyword evidence="5" id="KW-0411">Iron-sulfur</keyword>
<dbReference type="NCBIfam" id="TIGR00722">
    <property type="entry name" value="ttdA_fumA_fumB"/>
    <property type="match status" value="1"/>
</dbReference>
<comment type="caution">
    <text evidence="8">The sequence shown here is derived from an EMBL/GenBank/DDBJ whole genome shotgun (WGS) entry which is preliminary data.</text>
</comment>
<evidence type="ECO:0000256" key="2">
    <source>
        <dbReference type="ARBA" id="ARBA00022485"/>
    </source>
</evidence>
<keyword evidence="3" id="KW-0479">Metal-binding</keyword>
<feature type="domain" description="Fe-S hydro-lyase tartrate dehydratase alpha-type catalytic" evidence="7">
    <location>
        <begin position="10"/>
        <end position="128"/>
    </location>
</feature>
<organism evidence="8">
    <name type="scientific">bioreactor metagenome</name>
    <dbReference type="NCBI Taxonomy" id="1076179"/>
    <lineage>
        <taxon>unclassified sequences</taxon>
        <taxon>metagenomes</taxon>
        <taxon>ecological metagenomes</taxon>
    </lineage>
</organism>
<dbReference type="EC" id="4.2.1.32" evidence="8"/>
<accession>A0A645HP64</accession>
<keyword evidence="6 8" id="KW-0456">Lyase</keyword>
<evidence type="ECO:0000256" key="1">
    <source>
        <dbReference type="ARBA" id="ARBA00008876"/>
    </source>
</evidence>
<dbReference type="AlphaFoldDB" id="A0A645HP64"/>
<proteinExistence type="inferred from homology"/>
<evidence type="ECO:0000259" key="7">
    <source>
        <dbReference type="Pfam" id="PF05681"/>
    </source>
</evidence>
<dbReference type="GO" id="GO:0008730">
    <property type="term" value="F:L(+)-tartrate dehydratase activity"/>
    <property type="evidence" value="ECO:0007669"/>
    <property type="project" value="UniProtKB-EC"/>
</dbReference>
<dbReference type="GO" id="GO:0051539">
    <property type="term" value="F:4 iron, 4 sulfur cluster binding"/>
    <property type="evidence" value="ECO:0007669"/>
    <property type="project" value="UniProtKB-KW"/>
</dbReference>
<evidence type="ECO:0000256" key="3">
    <source>
        <dbReference type="ARBA" id="ARBA00022723"/>
    </source>
</evidence>
<dbReference type="PANTHER" id="PTHR30389">
    <property type="entry name" value="FUMARATE HYDRATASE-RELATED"/>
    <property type="match status" value="1"/>
</dbReference>
<evidence type="ECO:0000256" key="4">
    <source>
        <dbReference type="ARBA" id="ARBA00023004"/>
    </source>
</evidence>